<feature type="domain" description="F-box" evidence="2">
    <location>
        <begin position="3"/>
        <end position="49"/>
    </location>
</feature>
<organism evidence="3 4">
    <name type="scientific">Ornithorhynchus anatinus</name>
    <name type="common">Duckbill platypus</name>
    <dbReference type="NCBI Taxonomy" id="9258"/>
    <lineage>
        <taxon>Eukaryota</taxon>
        <taxon>Metazoa</taxon>
        <taxon>Chordata</taxon>
        <taxon>Craniata</taxon>
        <taxon>Vertebrata</taxon>
        <taxon>Euteleostomi</taxon>
        <taxon>Mammalia</taxon>
        <taxon>Monotremata</taxon>
        <taxon>Ornithorhynchidae</taxon>
        <taxon>Ornithorhynchus</taxon>
    </lineage>
</organism>
<dbReference type="SUPFAM" id="SSF81383">
    <property type="entry name" value="F-box domain"/>
    <property type="match status" value="1"/>
</dbReference>
<dbReference type="InterPro" id="IPR001810">
    <property type="entry name" value="F-box_dom"/>
</dbReference>
<evidence type="ECO:0000313" key="4">
    <source>
        <dbReference type="Proteomes" id="UP000002279"/>
    </source>
</evidence>
<dbReference type="Ensembl" id="ENSOANT00000073332.1">
    <property type="protein sequence ID" value="ENSOANP00000051288.1"/>
    <property type="gene ID" value="ENSOANG00000051128.1"/>
</dbReference>
<dbReference type="SMART" id="SM00256">
    <property type="entry name" value="FBOX"/>
    <property type="match status" value="1"/>
</dbReference>
<evidence type="ECO:0000259" key="2">
    <source>
        <dbReference type="PROSITE" id="PS50181"/>
    </source>
</evidence>
<name>A0A6I8PA77_ORNAN</name>
<dbReference type="PROSITE" id="PS50181">
    <property type="entry name" value="FBOX"/>
    <property type="match status" value="1"/>
</dbReference>
<gene>
    <name evidence="3" type="primary">FBXL12</name>
</gene>
<dbReference type="InterPro" id="IPR032675">
    <property type="entry name" value="LRR_dom_sf"/>
</dbReference>
<reference evidence="3 4" key="1">
    <citation type="journal article" date="2008" name="Nature">
        <title>Genome analysis of the platypus reveals unique signatures of evolution.</title>
        <authorList>
            <person name="Warren W.C."/>
            <person name="Hillier L.W."/>
            <person name="Marshall Graves J.A."/>
            <person name="Birney E."/>
            <person name="Ponting C.P."/>
            <person name="Grutzner F."/>
            <person name="Belov K."/>
            <person name="Miller W."/>
            <person name="Clarke L."/>
            <person name="Chinwalla A.T."/>
            <person name="Yang S.P."/>
            <person name="Heger A."/>
            <person name="Locke D.P."/>
            <person name="Miethke P."/>
            <person name="Waters P.D."/>
            <person name="Veyrunes F."/>
            <person name="Fulton L."/>
            <person name="Fulton B."/>
            <person name="Graves T."/>
            <person name="Wallis J."/>
            <person name="Puente X.S."/>
            <person name="Lopez-Otin C."/>
            <person name="Ordonez G.R."/>
            <person name="Eichler E.E."/>
            <person name="Chen L."/>
            <person name="Cheng Z."/>
            <person name="Deakin J.E."/>
            <person name="Alsop A."/>
            <person name="Thompson K."/>
            <person name="Kirby P."/>
            <person name="Papenfuss A.T."/>
            <person name="Wakefield M.J."/>
            <person name="Olender T."/>
            <person name="Lancet D."/>
            <person name="Huttley G.A."/>
            <person name="Smit A.F."/>
            <person name="Pask A."/>
            <person name="Temple-Smith P."/>
            <person name="Batzer M.A."/>
            <person name="Walker J.A."/>
            <person name="Konkel M.K."/>
            <person name="Harris R.S."/>
            <person name="Whittington C.M."/>
            <person name="Wong E.S."/>
            <person name="Gemmell N.J."/>
            <person name="Buschiazzo E."/>
            <person name="Vargas Jentzsch I.M."/>
            <person name="Merkel A."/>
            <person name="Schmitz J."/>
            <person name="Zemann A."/>
            <person name="Churakov G."/>
            <person name="Kriegs J.O."/>
            <person name="Brosius J."/>
            <person name="Murchison E.P."/>
            <person name="Sachidanandam R."/>
            <person name="Smith C."/>
            <person name="Hannon G.J."/>
            <person name="Tsend-Ayush E."/>
            <person name="McMillan D."/>
            <person name="Attenborough R."/>
            <person name="Rens W."/>
            <person name="Ferguson-Smith M."/>
            <person name="Lefevre C.M."/>
            <person name="Sharp J.A."/>
            <person name="Nicholas K.R."/>
            <person name="Ray D.A."/>
            <person name="Kube M."/>
            <person name="Reinhardt R."/>
            <person name="Pringle T.H."/>
            <person name="Taylor J."/>
            <person name="Jones R.C."/>
            <person name="Nixon B."/>
            <person name="Dacheux J.L."/>
            <person name="Niwa H."/>
            <person name="Sekita Y."/>
            <person name="Huang X."/>
            <person name="Stark A."/>
            <person name="Kheradpour P."/>
            <person name="Kellis M."/>
            <person name="Flicek P."/>
            <person name="Chen Y."/>
            <person name="Webber C."/>
            <person name="Hardison R."/>
            <person name="Nelson J."/>
            <person name="Hallsworth-Pepin K."/>
            <person name="Delehaunty K."/>
            <person name="Markovic C."/>
            <person name="Minx P."/>
            <person name="Feng Y."/>
            <person name="Kremitzki C."/>
            <person name="Mitreva M."/>
            <person name="Glasscock J."/>
            <person name="Wylie T."/>
            <person name="Wohldmann P."/>
            <person name="Thiru P."/>
            <person name="Nhan M.N."/>
            <person name="Pohl C.S."/>
            <person name="Smith S.M."/>
            <person name="Hou S."/>
            <person name="Nefedov M."/>
            <person name="de Jong P.J."/>
            <person name="Renfree M.B."/>
            <person name="Mardis E.R."/>
            <person name="Wilson R.K."/>
        </authorList>
    </citation>
    <scope>NUCLEOTIDE SEQUENCE [LARGE SCALE GENOMIC DNA]</scope>
    <source>
        <strain evidence="3 4">Glennie</strain>
    </source>
</reference>
<dbReference type="GeneTree" id="ENSGT00990000205479"/>
<dbReference type="Proteomes" id="UP000002279">
    <property type="component" value="Chromosome X2"/>
</dbReference>
<proteinExistence type="predicted"/>
<keyword evidence="1" id="KW-0833">Ubl conjugation pathway</keyword>
<protein>
    <recommendedName>
        <fullName evidence="2">F-box domain-containing protein</fullName>
    </recommendedName>
</protein>
<sequence length="55" mass="6594">MAEAEAERLPDWLLLEILSFLPLGDRVRSARVCRRWRRLVQDKTLWKNVDLTPYP</sequence>
<dbReference type="Gene3D" id="3.80.10.10">
    <property type="entry name" value="Ribonuclease Inhibitor"/>
    <property type="match status" value="1"/>
</dbReference>
<dbReference type="OMA" id="WTHVDLM"/>
<accession>A0A6I8PA77</accession>
<dbReference type="Bgee" id="ENSOANG00000051128">
    <property type="expression patterns" value="Expressed in heart and 7 other cell types or tissues"/>
</dbReference>
<dbReference type="InParanoid" id="A0A6I8PA77"/>
<reference evidence="3" key="3">
    <citation type="submission" date="2025-09" db="UniProtKB">
        <authorList>
            <consortium name="Ensembl"/>
        </authorList>
    </citation>
    <scope>IDENTIFICATION</scope>
    <source>
        <strain evidence="3">Glennie</strain>
    </source>
</reference>
<dbReference type="AlphaFoldDB" id="A0A6I8PA77"/>
<keyword evidence="4" id="KW-1185">Reference proteome</keyword>
<dbReference type="PANTHER" id="PTHR20933:SF4">
    <property type="entry name" value="F-BOX INVOLVED IN POLYQ PATHOGENESIS, ISOFORM A"/>
    <property type="match status" value="1"/>
</dbReference>
<dbReference type="Pfam" id="PF12937">
    <property type="entry name" value="F-box-like"/>
    <property type="match status" value="1"/>
</dbReference>
<reference evidence="3" key="2">
    <citation type="submission" date="2025-08" db="UniProtKB">
        <authorList>
            <consortium name="Ensembl"/>
        </authorList>
    </citation>
    <scope>IDENTIFICATION</scope>
    <source>
        <strain evidence="3">Glennie</strain>
    </source>
</reference>
<evidence type="ECO:0000256" key="1">
    <source>
        <dbReference type="ARBA" id="ARBA00022786"/>
    </source>
</evidence>
<dbReference type="InterPro" id="IPR036047">
    <property type="entry name" value="F-box-like_dom_sf"/>
</dbReference>
<evidence type="ECO:0000313" key="3">
    <source>
        <dbReference type="Ensembl" id="ENSOANP00000051288.1"/>
    </source>
</evidence>
<dbReference type="PANTHER" id="PTHR20933">
    <property type="entry name" value="F-BOX ONLY PROTEIN 33"/>
    <property type="match status" value="1"/>
</dbReference>